<dbReference type="Proteomes" id="UP001430172">
    <property type="component" value="Unassembled WGS sequence"/>
</dbReference>
<accession>A0ABS2CNI5</accession>
<dbReference type="PANTHER" id="PTHR40758:SF1">
    <property type="entry name" value="CONSERVED PROTEIN"/>
    <property type="match status" value="1"/>
</dbReference>
<comment type="caution">
    <text evidence="3">The sequence shown here is derived from an EMBL/GenBank/DDBJ whole genome shotgun (WGS) entry which is preliminary data.</text>
</comment>
<dbReference type="PANTHER" id="PTHR40758">
    <property type="entry name" value="CONSERVED PROTEIN"/>
    <property type="match status" value="1"/>
</dbReference>
<evidence type="ECO:0000313" key="4">
    <source>
        <dbReference type="Proteomes" id="UP001430172"/>
    </source>
</evidence>
<feature type="domain" description="Mycothiol-dependent maleylpyruvate isomerase metal-binding" evidence="2">
    <location>
        <begin position="19"/>
        <end position="137"/>
    </location>
</feature>
<evidence type="ECO:0000313" key="3">
    <source>
        <dbReference type="EMBL" id="MBM6401335.1"/>
    </source>
</evidence>
<dbReference type="InterPro" id="IPR017517">
    <property type="entry name" value="Maleyloyr_isom"/>
</dbReference>
<dbReference type="InterPro" id="IPR024344">
    <property type="entry name" value="MDMPI_metal-binding"/>
</dbReference>
<dbReference type="Pfam" id="PF11716">
    <property type="entry name" value="MDMPI_N"/>
    <property type="match status" value="1"/>
</dbReference>
<keyword evidence="3" id="KW-0413">Isomerase</keyword>
<protein>
    <submittedName>
        <fullName evidence="3">Maleylpyruvate isomerase family mycothiol-dependent enzyme</fullName>
    </submittedName>
</protein>
<keyword evidence="4" id="KW-1185">Reference proteome</keyword>
<dbReference type="SUPFAM" id="SSF109854">
    <property type="entry name" value="DinB/YfiT-like putative metalloenzymes"/>
    <property type="match status" value="1"/>
</dbReference>
<gene>
    <name evidence="3" type="ORF">JQN70_13125</name>
</gene>
<evidence type="ECO:0000259" key="1">
    <source>
        <dbReference type="Pfam" id="PF07398"/>
    </source>
</evidence>
<reference evidence="3" key="1">
    <citation type="submission" date="2021-02" db="EMBL/GenBank/DDBJ databases">
        <title>Phycicoccus sp. MQZ13P-5T, whole genome shotgun sequence.</title>
        <authorList>
            <person name="Tuo L."/>
        </authorList>
    </citation>
    <scope>NUCLEOTIDE SEQUENCE</scope>
    <source>
        <strain evidence="3">MQZ13P-5</strain>
    </source>
</reference>
<dbReference type="GO" id="GO:0016853">
    <property type="term" value="F:isomerase activity"/>
    <property type="evidence" value="ECO:0007669"/>
    <property type="project" value="UniProtKB-KW"/>
</dbReference>
<organism evidence="3 4">
    <name type="scientific">Phycicoccus sonneratiae</name>
    <dbReference type="NCBI Taxonomy" id="2807628"/>
    <lineage>
        <taxon>Bacteria</taxon>
        <taxon>Bacillati</taxon>
        <taxon>Actinomycetota</taxon>
        <taxon>Actinomycetes</taxon>
        <taxon>Micrococcales</taxon>
        <taxon>Intrasporangiaceae</taxon>
        <taxon>Phycicoccus</taxon>
    </lineage>
</organism>
<dbReference type="InterPro" id="IPR010872">
    <property type="entry name" value="MDMPI_C-term_domain"/>
</dbReference>
<dbReference type="RefSeq" id="WP_204131805.1">
    <property type="nucleotide sequence ID" value="NZ_JAFDVD010000014.1"/>
</dbReference>
<dbReference type="EMBL" id="JAFDVD010000014">
    <property type="protein sequence ID" value="MBM6401335.1"/>
    <property type="molecule type" value="Genomic_DNA"/>
</dbReference>
<feature type="domain" description="MDMPI C-terminal" evidence="1">
    <location>
        <begin position="157"/>
        <end position="242"/>
    </location>
</feature>
<sequence>MSDVHLSTPQHLGGLELAVDRLGAWAEAAGPDAPVPTCPGWTVRELVVHQGAVHRWATAMLRGGDPRAVDIGDFEGEGAAADDLGGWLRAGAADLLDTLRDAPDDLEAFTFLKDAPPARLFWARRQHHETTVHALDALAALERRAPEPADAWFDDATALDGIDELLVGFWPRRTKGPRAEGDPYRAVVSAADRRWLLDIGSEAPVVRELPPEEAAPVEALVLEGSPVEVYLALWNRGGAPDDPAGLLGRWSHHGRIT</sequence>
<name>A0ABS2CNI5_9MICO</name>
<dbReference type="NCBIfam" id="TIGR03083">
    <property type="entry name" value="maleylpyruvate isomerase family mycothiol-dependent enzyme"/>
    <property type="match status" value="1"/>
</dbReference>
<evidence type="ECO:0000259" key="2">
    <source>
        <dbReference type="Pfam" id="PF11716"/>
    </source>
</evidence>
<proteinExistence type="predicted"/>
<dbReference type="InterPro" id="IPR034660">
    <property type="entry name" value="DinB/YfiT-like"/>
</dbReference>
<dbReference type="Pfam" id="PF07398">
    <property type="entry name" value="MDMPI_C"/>
    <property type="match status" value="1"/>
</dbReference>